<comment type="subunit">
    <text evidence="3 8">Homodimer.</text>
</comment>
<dbReference type="GO" id="GO:0006533">
    <property type="term" value="P:L-aspartate catabolic process"/>
    <property type="evidence" value="ECO:0007669"/>
    <property type="project" value="TreeGrafter"/>
</dbReference>
<dbReference type="Proteomes" id="UP000092462">
    <property type="component" value="Unassembled WGS sequence"/>
</dbReference>
<dbReference type="InterPro" id="IPR004838">
    <property type="entry name" value="NHTrfase_class1_PyrdxlP-BS"/>
</dbReference>
<comment type="cofactor">
    <cofactor evidence="1">
        <name>pyridoxal 5'-phosphate</name>
        <dbReference type="ChEBI" id="CHEBI:597326"/>
    </cofactor>
</comment>
<protein>
    <recommendedName>
        <fullName evidence="8">Aspartate aminotransferase</fullName>
        <ecNumber evidence="8">2.6.1.1</ecNumber>
    </recommendedName>
</protein>
<evidence type="ECO:0000256" key="7">
    <source>
        <dbReference type="ARBA" id="ARBA00049185"/>
    </source>
</evidence>
<dbReference type="EnsemblMetazoa" id="PPAI002735-RA">
    <property type="protein sequence ID" value="PPAI002735-PA"/>
    <property type="gene ID" value="PPAI002735"/>
</dbReference>
<comment type="catalytic activity">
    <reaction evidence="7 8">
        <text>L-aspartate + 2-oxoglutarate = oxaloacetate + L-glutamate</text>
        <dbReference type="Rhea" id="RHEA:21824"/>
        <dbReference type="ChEBI" id="CHEBI:16452"/>
        <dbReference type="ChEBI" id="CHEBI:16810"/>
        <dbReference type="ChEBI" id="CHEBI:29985"/>
        <dbReference type="ChEBI" id="CHEBI:29991"/>
        <dbReference type="EC" id="2.6.1.1"/>
    </reaction>
</comment>
<accession>A0A1B0D5H8</accession>
<dbReference type="InterPro" id="IPR015422">
    <property type="entry name" value="PyrdxlP-dep_Trfase_small"/>
</dbReference>
<dbReference type="Gene3D" id="3.40.640.10">
    <property type="entry name" value="Type I PLP-dependent aspartate aminotransferase-like (Major domain)"/>
    <property type="match status" value="2"/>
</dbReference>
<dbReference type="GO" id="GO:0030170">
    <property type="term" value="F:pyridoxal phosphate binding"/>
    <property type="evidence" value="ECO:0007669"/>
    <property type="project" value="InterPro"/>
</dbReference>
<comment type="similarity">
    <text evidence="2">Belongs to the class-I pyridoxal-phosphate-dependent aminotransferase family.</text>
</comment>
<dbReference type="Pfam" id="PF00155">
    <property type="entry name" value="Aminotran_1_2"/>
    <property type="match status" value="2"/>
</dbReference>
<evidence type="ECO:0000313" key="11">
    <source>
        <dbReference type="Proteomes" id="UP000092462"/>
    </source>
</evidence>
<dbReference type="InterPro" id="IPR015421">
    <property type="entry name" value="PyrdxlP-dep_Trfase_major"/>
</dbReference>
<dbReference type="InterPro" id="IPR015424">
    <property type="entry name" value="PyrdxlP-dep_Trfase"/>
</dbReference>
<evidence type="ECO:0000256" key="1">
    <source>
        <dbReference type="ARBA" id="ARBA00001933"/>
    </source>
</evidence>
<keyword evidence="6" id="KW-0663">Pyridoxal phosphate</keyword>
<keyword evidence="5 8" id="KW-0808">Transferase</keyword>
<dbReference type="InterPro" id="IPR000796">
    <property type="entry name" value="Asp_trans"/>
</dbReference>
<dbReference type="GO" id="GO:0004069">
    <property type="term" value="F:L-aspartate:2-oxoglutarate aminotransferase activity"/>
    <property type="evidence" value="ECO:0007669"/>
    <property type="project" value="UniProtKB-EC"/>
</dbReference>
<sequence>VKLAPPDPIFGKIDAFARDRNPRKVNLGIGIYRDDDGKPYILPSIAKAEQRVVEKKLNKEYLPHTGCPNFTKLATELAFGEDNPILKNGRYATFQSISGTGALRLTGMFLKNFFPGHKEIYLPDPSWGNHENIFRNSGLKINSYKYFAPGCFTFNEEVVYDSINKIPEKSLLLFHACGHNPTGIDPSPEQWKELSKLVKRRKLLPVFDLVYMGFASGDIDRDAFGIRQFATDEHEFIVTQSFAKNMGLYGERVGAVTFITKTPDHTSQILSQVEGFVKGLYWSPPNHGIRIATEILSDKELCAEWRADVKKMTERLTTARHSLRQQLEKWGSSRDWKHITDHVGWFTYSGLNSLESEAFKKDPNPKKINLGAGTYRDDNGKPYVLPSILKAEQRITESRMDKEYAPISGYPEFTKHAIALALGDDNPVLSAGRNATVQSISGTGALRVAAAFLNSFFPGSREIYLPVPSWGNHVPIFKHAGLQINSYRYYDPKSCGLNFTAALEDIS</sequence>
<dbReference type="FunFam" id="3.40.640.10:FF:000066">
    <property type="entry name" value="Aspartate aminotransferase"/>
    <property type="match status" value="1"/>
</dbReference>
<dbReference type="GO" id="GO:0005739">
    <property type="term" value="C:mitochondrion"/>
    <property type="evidence" value="ECO:0007669"/>
    <property type="project" value="TreeGrafter"/>
</dbReference>
<dbReference type="EMBL" id="AJVK01025261">
    <property type="status" value="NOT_ANNOTATED_CDS"/>
    <property type="molecule type" value="Genomic_DNA"/>
</dbReference>
<dbReference type="CDD" id="cd00609">
    <property type="entry name" value="AAT_like"/>
    <property type="match status" value="1"/>
</dbReference>
<evidence type="ECO:0000256" key="3">
    <source>
        <dbReference type="ARBA" id="ARBA00011738"/>
    </source>
</evidence>
<reference evidence="10" key="1">
    <citation type="submission" date="2022-08" db="UniProtKB">
        <authorList>
            <consortium name="EnsemblMetazoa"/>
        </authorList>
    </citation>
    <scope>IDENTIFICATION</scope>
    <source>
        <strain evidence="10">Israel</strain>
    </source>
</reference>
<dbReference type="PANTHER" id="PTHR11879:SF22">
    <property type="entry name" value="ASPARTATE AMINOTRANSFERASE, MITOCHONDRIAL"/>
    <property type="match status" value="1"/>
</dbReference>
<keyword evidence="4 8" id="KW-0032">Aminotransferase</keyword>
<evidence type="ECO:0000313" key="10">
    <source>
        <dbReference type="EnsemblMetazoa" id="PPAI002735-PA"/>
    </source>
</evidence>
<evidence type="ECO:0000256" key="2">
    <source>
        <dbReference type="ARBA" id="ARBA00007441"/>
    </source>
</evidence>
<dbReference type="EC" id="2.6.1.1" evidence="8"/>
<evidence type="ECO:0000256" key="6">
    <source>
        <dbReference type="ARBA" id="ARBA00022898"/>
    </source>
</evidence>
<dbReference type="Gene3D" id="3.90.1150.10">
    <property type="entry name" value="Aspartate Aminotransferase, domain 1"/>
    <property type="match status" value="2"/>
</dbReference>
<keyword evidence="11" id="KW-1185">Reference proteome</keyword>
<dbReference type="SUPFAM" id="SSF53383">
    <property type="entry name" value="PLP-dependent transferases"/>
    <property type="match status" value="2"/>
</dbReference>
<organism evidence="10 11">
    <name type="scientific">Phlebotomus papatasi</name>
    <name type="common">Sandfly</name>
    <dbReference type="NCBI Taxonomy" id="29031"/>
    <lineage>
        <taxon>Eukaryota</taxon>
        <taxon>Metazoa</taxon>
        <taxon>Ecdysozoa</taxon>
        <taxon>Arthropoda</taxon>
        <taxon>Hexapoda</taxon>
        <taxon>Insecta</taxon>
        <taxon>Pterygota</taxon>
        <taxon>Neoptera</taxon>
        <taxon>Endopterygota</taxon>
        <taxon>Diptera</taxon>
        <taxon>Nematocera</taxon>
        <taxon>Psychodoidea</taxon>
        <taxon>Psychodidae</taxon>
        <taxon>Phlebotomus</taxon>
        <taxon>Phlebotomus</taxon>
    </lineage>
</organism>
<evidence type="ECO:0000256" key="4">
    <source>
        <dbReference type="ARBA" id="ARBA00022576"/>
    </source>
</evidence>
<dbReference type="PRINTS" id="PR00799">
    <property type="entry name" value="TRANSAMINASE"/>
</dbReference>
<evidence type="ECO:0000259" key="9">
    <source>
        <dbReference type="Pfam" id="PF00155"/>
    </source>
</evidence>
<feature type="domain" description="Aminotransferase class I/classII large" evidence="9">
    <location>
        <begin position="366"/>
        <end position="506"/>
    </location>
</feature>
<dbReference type="PROSITE" id="PS00105">
    <property type="entry name" value="AA_TRANSFER_CLASS_1"/>
    <property type="match status" value="1"/>
</dbReference>
<name>A0A1B0D5H8_PHLPP</name>
<comment type="miscellaneous">
    <text evidence="8">In eukaryotes there are cytoplasmic, mitochondrial and chloroplastic isozymes.</text>
</comment>
<evidence type="ECO:0000256" key="5">
    <source>
        <dbReference type="ARBA" id="ARBA00022679"/>
    </source>
</evidence>
<dbReference type="PANTHER" id="PTHR11879">
    <property type="entry name" value="ASPARTATE AMINOTRANSFERASE"/>
    <property type="match status" value="1"/>
</dbReference>
<dbReference type="VEuPathDB" id="VectorBase:PPAPM1_012586"/>
<feature type="domain" description="Aminotransferase class I/classII large" evidence="9">
    <location>
        <begin position="23"/>
        <end position="359"/>
    </location>
</feature>
<dbReference type="EMBL" id="AJVK01025262">
    <property type="status" value="NOT_ANNOTATED_CDS"/>
    <property type="molecule type" value="Genomic_DNA"/>
</dbReference>
<proteinExistence type="inferred from homology"/>
<dbReference type="AlphaFoldDB" id="A0A1B0D5H8"/>
<evidence type="ECO:0000256" key="8">
    <source>
        <dbReference type="RuleBase" id="RU000480"/>
    </source>
</evidence>
<dbReference type="InterPro" id="IPR004839">
    <property type="entry name" value="Aminotransferase_I/II_large"/>
</dbReference>
<dbReference type="VEuPathDB" id="VectorBase:PPAI002735"/>